<proteinExistence type="predicted"/>
<dbReference type="InterPro" id="IPR008767">
    <property type="entry name" value="Phage_SPP1_head-tail_adaptor"/>
</dbReference>
<dbReference type="NCBIfam" id="TIGR01563">
    <property type="entry name" value="gp16_SPP1"/>
    <property type="match status" value="1"/>
</dbReference>
<dbReference type="Gene3D" id="2.40.10.270">
    <property type="entry name" value="Bacteriophage SPP1 head-tail adaptor protein"/>
    <property type="match status" value="1"/>
</dbReference>
<gene>
    <name evidence="1" type="ORF">D1970_08940</name>
</gene>
<dbReference type="InterPro" id="IPR038666">
    <property type="entry name" value="SSP1_head-tail_sf"/>
</dbReference>
<comment type="caution">
    <text evidence="1">The sequence shown here is derived from an EMBL/GenBank/DDBJ whole genome shotgun (WGS) entry which is preliminary data.</text>
</comment>
<sequence length="100" mass="11260">MVTIQRVTTVSNGFGGYIETWTNHIENYGTALDQLSGNEFVKADKTFPGSTHILIGDIADITENDRVLLNNEQYDIKNVDNPMNMDRHLEILLEYKGAVT</sequence>
<accession>A0A398BD14</accession>
<dbReference type="Proteomes" id="UP000265816">
    <property type="component" value="Unassembled WGS sequence"/>
</dbReference>
<protein>
    <submittedName>
        <fullName evidence="1">Head-tail adaptor protein</fullName>
    </submittedName>
</protein>
<evidence type="ECO:0000313" key="1">
    <source>
        <dbReference type="EMBL" id="RID85670.1"/>
    </source>
</evidence>
<name>A0A398BD14_9BACI</name>
<keyword evidence="2" id="KW-1185">Reference proteome</keyword>
<dbReference type="AlphaFoldDB" id="A0A398BD14"/>
<dbReference type="EMBL" id="QWVT01000015">
    <property type="protein sequence ID" value="RID85670.1"/>
    <property type="molecule type" value="Genomic_DNA"/>
</dbReference>
<dbReference type="Pfam" id="PF05521">
    <property type="entry name" value="Phage_HCP"/>
    <property type="match status" value="1"/>
</dbReference>
<reference evidence="1 2" key="1">
    <citation type="submission" date="2018-08" db="EMBL/GenBank/DDBJ databases">
        <title>Bacillus jemisoniae sp. nov., Bacillus chryseoplanitiae sp. nov., Bacillus resnikiae sp. nov., and Bacillus frankliniae sp. nov., isolated from Viking spacecraft and associated surfaces.</title>
        <authorList>
            <person name="Seuylemezian A."/>
            <person name="Vaishampayan P."/>
        </authorList>
    </citation>
    <scope>NUCLEOTIDE SEQUENCE [LARGE SCALE GENOMIC DNA]</scope>
    <source>
        <strain evidence="1 2">JJ-247</strain>
    </source>
</reference>
<organism evidence="1 2">
    <name type="scientific">Mesobacillus zeae</name>
    <dbReference type="NCBI Taxonomy" id="1917180"/>
    <lineage>
        <taxon>Bacteria</taxon>
        <taxon>Bacillati</taxon>
        <taxon>Bacillota</taxon>
        <taxon>Bacilli</taxon>
        <taxon>Bacillales</taxon>
        <taxon>Bacillaceae</taxon>
        <taxon>Mesobacillus</taxon>
    </lineage>
</organism>
<dbReference type="OrthoDB" id="2049222at2"/>
<dbReference type="RefSeq" id="WP_119112523.1">
    <property type="nucleotide sequence ID" value="NZ_CBCSEO010000002.1"/>
</dbReference>
<evidence type="ECO:0000313" key="2">
    <source>
        <dbReference type="Proteomes" id="UP000265816"/>
    </source>
</evidence>